<keyword evidence="3" id="KW-1185">Reference proteome</keyword>
<dbReference type="EMBL" id="JBEPML010000002">
    <property type="protein sequence ID" value="MET3790809.1"/>
    <property type="molecule type" value="Genomic_DNA"/>
</dbReference>
<evidence type="ECO:0000313" key="2">
    <source>
        <dbReference type="EMBL" id="MET3790809.1"/>
    </source>
</evidence>
<feature type="compositionally biased region" description="Basic and acidic residues" evidence="1">
    <location>
        <begin position="75"/>
        <end position="85"/>
    </location>
</feature>
<organism evidence="2 3">
    <name type="scientific">Aquamicrobium terrae</name>
    <dbReference type="NCBI Taxonomy" id="1324945"/>
    <lineage>
        <taxon>Bacteria</taxon>
        <taxon>Pseudomonadati</taxon>
        <taxon>Pseudomonadota</taxon>
        <taxon>Alphaproteobacteria</taxon>
        <taxon>Hyphomicrobiales</taxon>
        <taxon>Phyllobacteriaceae</taxon>
        <taxon>Aquamicrobium</taxon>
    </lineage>
</organism>
<feature type="region of interest" description="Disordered" evidence="1">
    <location>
        <begin position="68"/>
        <end position="96"/>
    </location>
</feature>
<sequence length="174" mass="19934">MVTRSRKRAVERAADRLRFRVKTKESNAMILKHGLWVLVADGEKALFLRNHGDTEFPDFKVMRELEQANPPTREQGTERPGRHSDGPSAHNSAYEETDWHRIGKERFADQIADRLYVLAHAVRFEKIVIIAPPQVLGELRKQLHEEVTSRVAAEIPKTLTNHPIAEIEEMLKAA</sequence>
<reference evidence="2 3" key="1">
    <citation type="submission" date="2024-06" db="EMBL/GenBank/DDBJ databases">
        <title>Genomic Encyclopedia of Type Strains, Phase IV (KMG-IV): sequencing the most valuable type-strain genomes for metagenomic binning, comparative biology and taxonomic classification.</title>
        <authorList>
            <person name="Goeker M."/>
        </authorList>
    </citation>
    <scope>NUCLEOTIDE SEQUENCE [LARGE SCALE GENOMIC DNA]</scope>
    <source>
        <strain evidence="2 3">DSM 27865</strain>
    </source>
</reference>
<accession>A0ABV2MVH3</accession>
<proteinExistence type="predicted"/>
<gene>
    <name evidence="2" type="ORF">ABID37_001000</name>
</gene>
<evidence type="ECO:0000256" key="1">
    <source>
        <dbReference type="SAM" id="MobiDB-lite"/>
    </source>
</evidence>
<name>A0ABV2MVH3_9HYPH</name>
<evidence type="ECO:0000313" key="3">
    <source>
        <dbReference type="Proteomes" id="UP001549076"/>
    </source>
</evidence>
<dbReference type="Proteomes" id="UP001549076">
    <property type="component" value="Unassembled WGS sequence"/>
</dbReference>
<dbReference type="Pfam" id="PF18856">
    <property type="entry name" value="baeRF_family12"/>
    <property type="match status" value="1"/>
</dbReference>
<dbReference type="InterPro" id="IPR041374">
    <property type="entry name" value="BaeRF_family12"/>
</dbReference>
<comment type="caution">
    <text evidence="2">The sequence shown here is derived from an EMBL/GenBank/DDBJ whole genome shotgun (WGS) entry which is preliminary data.</text>
</comment>
<protein>
    <submittedName>
        <fullName evidence="2">Protein required for attachment to host cells</fullName>
    </submittedName>
</protein>